<dbReference type="PIRSF" id="PIRSF036758">
    <property type="entry name" value="Aden_M_ParB"/>
    <property type="match status" value="1"/>
</dbReference>
<dbReference type="InterPro" id="IPR015840">
    <property type="entry name" value="DNA_MeTrfase_ParB"/>
</dbReference>
<dbReference type="RefSeq" id="WP_284220669.1">
    <property type="nucleotide sequence ID" value="NZ_BSOY01000005.1"/>
</dbReference>
<dbReference type="Pfam" id="PF01555">
    <property type="entry name" value="N6_N4_Mtase"/>
    <property type="match status" value="1"/>
</dbReference>
<keyword evidence="2 7" id="KW-0489">Methyltransferase</keyword>
<evidence type="ECO:0000256" key="1">
    <source>
        <dbReference type="ARBA" id="ARBA00006594"/>
    </source>
</evidence>
<accession>A0ABQ6BL28</accession>
<keyword evidence="3" id="KW-0808">Transferase</keyword>
<dbReference type="Proteomes" id="UP001156921">
    <property type="component" value="Unassembled WGS sequence"/>
</dbReference>
<dbReference type="Gene3D" id="3.90.1530.10">
    <property type="entry name" value="Conserved hypothetical protein from pyrococcus furiosus pfu- 392566-001, ParB domain"/>
    <property type="match status" value="1"/>
</dbReference>
<comment type="similarity">
    <text evidence="1 5">Belongs to the N(4)/N(6)-methyltransferase family.</text>
</comment>
<reference evidence="8" key="1">
    <citation type="journal article" date="2019" name="Int. J. Syst. Evol. Microbiol.">
        <title>The Global Catalogue of Microorganisms (GCM) 10K type strain sequencing project: providing services to taxonomists for standard genome sequencing and annotation.</title>
        <authorList>
            <consortium name="The Broad Institute Genomics Platform"/>
            <consortium name="The Broad Institute Genome Sequencing Center for Infectious Disease"/>
            <person name="Wu L."/>
            <person name="Ma J."/>
        </authorList>
    </citation>
    <scope>NUCLEOTIDE SEQUENCE [LARGE SCALE GENOMIC DNA]</scope>
    <source>
        <strain evidence="8">NBRC 110107</strain>
    </source>
</reference>
<dbReference type="SUPFAM" id="SSF110849">
    <property type="entry name" value="ParB/Sulfiredoxin"/>
    <property type="match status" value="1"/>
</dbReference>
<evidence type="ECO:0000259" key="6">
    <source>
        <dbReference type="Pfam" id="PF01555"/>
    </source>
</evidence>
<feature type="domain" description="DNA methylase N-4/N-6" evidence="6">
    <location>
        <begin position="159"/>
        <end position="367"/>
    </location>
</feature>
<evidence type="ECO:0000256" key="5">
    <source>
        <dbReference type="RuleBase" id="RU362026"/>
    </source>
</evidence>
<dbReference type="GO" id="GO:0032259">
    <property type="term" value="P:methylation"/>
    <property type="evidence" value="ECO:0007669"/>
    <property type="project" value="UniProtKB-KW"/>
</dbReference>
<evidence type="ECO:0000313" key="7">
    <source>
        <dbReference type="EMBL" id="GLS00444.1"/>
    </source>
</evidence>
<dbReference type="PROSITE" id="PS00092">
    <property type="entry name" value="N6_MTASE"/>
    <property type="match status" value="1"/>
</dbReference>
<evidence type="ECO:0000313" key="8">
    <source>
        <dbReference type="Proteomes" id="UP001156921"/>
    </source>
</evidence>
<evidence type="ECO:0000256" key="3">
    <source>
        <dbReference type="ARBA" id="ARBA00022679"/>
    </source>
</evidence>
<sequence length="420" mass="46081">MGASIRQFGFLVPVLIDGENRIVCGKGRVEAARLIGMTDVPCIRINHLSDAERRVFAIAENQLGQLAGWDQETLKVELKELAGLDLSFSLELTGFSAPKIDSIIFGGESGNARENAIPALTDDVVSLVGDLWELGESRLLCGDATASDSFETLLAGEKVRVVFTDPPYNVAVAGHVTSGGKHGEFVMASGEMTDGEFTEFSTKVMRRASENLIDGGLLYYCMDHRHLEHTLAAANAVEMERLNLIVWDKKAGGMGSFYRSRHELIFLFRKPGASHLNRVELGKHGRDRSNVWTYEGVNGFGAAKAKAREMHPTVKPLGLVRDAIMDCTAKGDAVLDLFSGSGTTIIASEQAGRRGFATELDPRYVDVGVVRWQEFTGREARLASTGQTFREVRIERQSRPSAEIITLPERRVRVRTRIAA</sequence>
<dbReference type="InterPro" id="IPR002941">
    <property type="entry name" value="DNA_methylase_N4/N6"/>
</dbReference>
<dbReference type="CDD" id="cd16403">
    <property type="entry name" value="ParB_N_like_MT"/>
    <property type="match status" value="1"/>
</dbReference>
<dbReference type="GO" id="GO:0008168">
    <property type="term" value="F:methyltransferase activity"/>
    <property type="evidence" value="ECO:0007669"/>
    <property type="project" value="UniProtKB-KW"/>
</dbReference>
<comment type="catalytic activity">
    <reaction evidence="4">
        <text>a 2'-deoxyadenosine in DNA + S-adenosyl-L-methionine = an N(6)-methyl-2'-deoxyadenosine in DNA + S-adenosyl-L-homocysteine + H(+)</text>
        <dbReference type="Rhea" id="RHEA:15197"/>
        <dbReference type="Rhea" id="RHEA-COMP:12418"/>
        <dbReference type="Rhea" id="RHEA-COMP:12419"/>
        <dbReference type="ChEBI" id="CHEBI:15378"/>
        <dbReference type="ChEBI" id="CHEBI:57856"/>
        <dbReference type="ChEBI" id="CHEBI:59789"/>
        <dbReference type="ChEBI" id="CHEBI:90615"/>
        <dbReference type="ChEBI" id="CHEBI:90616"/>
        <dbReference type="EC" id="2.1.1.72"/>
    </reaction>
</comment>
<dbReference type="InterPro" id="IPR001091">
    <property type="entry name" value="RM_Methyltransferase"/>
</dbReference>
<protein>
    <recommendedName>
        <fullName evidence="5">Methyltransferase</fullName>
        <ecNumber evidence="5">2.1.1.-</ecNumber>
    </recommendedName>
</protein>
<evidence type="ECO:0000256" key="2">
    <source>
        <dbReference type="ARBA" id="ARBA00022603"/>
    </source>
</evidence>
<gene>
    <name evidence="7" type="ORF">GCM10007859_04500</name>
</gene>
<dbReference type="InterPro" id="IPR029063">
    <property type="entry name" value="SAM-dependent_MTases_sf"/>
</dbReference>
<dbReference type="InterPro" id="IPR036086">
    <property type="entry name" value="ParB/Sulfiredoxin_sf"/>
</dbReference>
<organism evidence="7 8">
    <name type="scientific">Brevundimonas denitrificans</name>
    <dbReference type="NCBI Taxonomy" id="1443434"/>
    <lineage>
        <taxon>Bacteria</taxon>
        <taxon>Pseudomonadati</taxon>
        <taxon>Pseudomonadota</taxon>
        <taxon>Alphaproteobacteria</taxon>
        <taxon>Caulobacterales</taxon>
        <taxon>Caulobacteraceae</taxon>
        <taxon>Brevundimonas</taxon>
    </lineage>
</organism>
<name>A0ABQ6BL28_9CAUL</name>
<dbReference type="PRINTS" id="PR00508">
    <property type="entry name" value="S21N4MTFRASE"/>
</dbReference>
<dbReference type="InterPro" id="IPR002052">
    <property type="entry name" value="DNA_methylase_N6_adenine_CS"/>
</dbReference>
<proteinExistence type="inferred from homology"/>
<dbReference type="EC" id="2.1.1.-" evidence="5"/>
<comment type="caution">
    <text evidence="7">The sequence shown here is derived from an EMBL/GenBank/DDBJ whole genome shotgun (WGS) entry which is preliminary data.</text>
</comment>
<dbReference type="SUPFAM" id="SSF53335">
    <property type="entry name" value="S-adenosyl-L-methionine-dependent methyltransferases"/>
    <property type="match status" value="1"/>
</dbReference>
<evidence type="ECO:0000256" key="4">
    <source>
        <dbReference type="ARBA" id="ARBA00047942"/>
    </source>
</evidence>
<dbReference type="Gene3D" id="3.40.50.150">
    <property type="entry name" value="Vaccinia Virus protein VP39"/>
    <property type="match status" value="1"/>
</dbReference>
<keyword evidence="8" id="KW-1185">Reference proteome</keyword>
<dbReference type="EMBL" id="BSOY01000005">
    <property type="protein sequence ID" value="GLS00444.1"/>
    <property type="molecule type" value="Genomic_DNA"/>
</dbReference>